<proteinExistence type="predicted"/>
<protein>
    <submittedName>
        <fullName evidence="1">Uncharacterized protein</fullName>
    </submittedName>
</protein>
<name>A0ACB9NT50_9MYRT</name>
<sequence length="135" mass="14494">MEGTATSSAATTPRKSDDKLGGLFSCCGRLTRKFLWLKVRRSGVKHDRSLTSGANFDCKSLASVAVAPKQPRPVGDFQYDPLSYSQNFDDGCWYDNDEGGIAGRGFSSRFASLPSRPPPINATTTGTAATHAGWD</sequence>
<evidence type="ECO:0000313" key="1">
    <source>
        <dbReference type="EMBL" id="KAI4339777.1"/>
    </source>
</evidence>
<dbReference type="Proteomes" id="UP001057402">
    <property type="component" value="Chromosome 7"/>
</dbReference>
<gene>
    <name evidence="1" type="ORF">MLD38_024682</name>
</gene>
<organism evidence="1 2">
    <name type="scientific">Melastoma candidum</name>
    <dbReference type="NCBI Taxonomy" id="119954"/>
    <lineage>
        <taxon>Eukaryota</taxon>
        <taxon>Viridiplantae</taxon>
        <taxon>Streptophyta</taxon>
        <taxon>Embryophyta</taxon>
        <taxon>Tracheophyta</taxon>
        <taxon>Spermatophyta</taxon>
        <taxon>Magnoliopsida</taxon>
        <taxon>eudicotyledons</taxon>
        <taxon>Gunneridae</taxon>
        <taxon>Pentapetalae</taxon>
        <taxon>rosids</taxon>
        <taxon>malvids</taxon>
        <taxon>Myrtales</taxon>
        <taxon>Melastomataceae</taxon>
        <taxon>Melastomatoideae</taxon>
        <taxon>Melastomateae</taxon>
        <taxon>Melastoma</taxon>
    </lineage>
</organism>
<dbReference type="EMBL" id="CM042886">
    <property type="protein sequence ID" value="KAI4339777.1"/>
    <property type="molecule type" value="Genomic_DNA"/>
</dbReference>
<comment type="caution">
    <text evidence="1">The sequence shown here is derived from an EMBL/GenBank/DDBJ whole genome shotgun (WGS) entry which is preliminary data.</text>
</comment>
<evidence type="ECO:0000313" key="2">
    <source>
        <dbReference type="Proteomes" id="UP001057402"/>
    </source>
</evidence>
<reference evidence="2" key="1">
    <citation type="journal article" date="2023" name="Front. Plant Sci.">
        <title>Chromosomal-level genome assembly of Melastoma candidum provides insights into trichome evolution.</title>
        <authorList>
            <person name="Zhong Y."/>
            <person name="Wu W."/>
            <person name="Sun C."/>
            <person name="Zou P."/>
            <person name="Liu Y."/>
            <person name="Dai S."/>
            <person name="Zhou R."/>
        </authorList>
    </citation>
    <scope>NUCLEOTIDE SEQUENCE [LARGE SCALE GENOMIC DNA]</scope>
</reference>
<keyword evidence="2" id="KW-1185">Reference proteome</keyword>
<accession>A0ACB9NT50</accession>